<dbReference type="AlphaFoldDB" id="A0A6M3MBY3"/>
<accession>A0A6M3MBY3</accession>
<name>A0A6M3MBY3_9ZZZZ</name>
<evidence type="ECO:0000313" key="1">
    <source>
        <dbReference type="EMBL" id="QJB03660.1"/>
    </source>
</evidence>
<reference evidence="1" key="1">
    <citation type="submission" date="2020-03" db="EMBL/GenBank/DDBJ databases">
        <title>The deep terrestrial virosphere.</title>
        <authorList>
            <person name="Holmfeldt K."/>
            <person name="Nilsson E."/>
            <person name="Simone D."/>
            <person name="Lopez-Fernandez M."/>
            <person name="Wu X."/>
            <person name="de Brujin I."/>
            <person name="Lundin D."/>
            <person name="Andersson A."/>
            <person name="Bertilsson S."/>
            <person name="Dopson M."/>
        </authorList>
    </citation>
    <scope>NUCLEOTIDE SEQUENCE</scope>
    <source>
        <strain evidence="1">MM171B00591</strain>
    </source>
</reference>
<protein>
    <submittedName>
        <fullName evidence="1">Uncharacterized protein</fullName>
    </submittedName>
</protein>
<sequence length="92" mass="10840">MKIRIPKEKIPELLRLLKMVNDPAYDVKGAIIDSEQGQFIRVYERKYCSECGKILEQSQWTCPDCKNFRISKAYFTKEEIKDGYKIKAEDES</sequence>
<organism evidence="1">
    <name type="scientific">viral metagenome</name>
    <dbReference type="NCBI Taxonomy" id="1070528"/>
    <lineage>
        <taxon>unclassified sequences</taxon>
        <taxon>metagenomes</taxon>
        <taxon>organismal metagenomes</taxon>
    </lineage>
</organism>
<dbReference type="EMBL" id="MT143855">
    <property type="protein sequence ID" value="QJB03660.1"/>
    <property type="molecule type" value="Genomic_DNA"/>
</dbReference>
<gene>
    <name evidence="1" type="ORF">MM171B00591_0020</name>
</gene>
<proteinExistence type="predicted"/>